<evidence type="ECO:0008006" key="3">
    <source>
        <dbReference type="Google" id="ProtNLM"/>
    </source>
</evidence>
<protein>
    <recommendedName>
        <fullName evidence="3">DUF4259 domain-containing protein</fullName>
    </recommendedName>
</protein>
<gene>
    <name evidence="1" type="ORF">GCM10009838_64880</name>
</gene>
<sequence length="136" mass="14300">MGAWDFGPFENDDAADFGGRLDGLADADRPAALRAALQEAVACTGYLDSDIGAAAIAAAALIARELADGARFVSPHYGPKKPLPVLPDDLRPLAVSAIDRVMGEDSELAEEWGDGGQQSAWHRITLELREALTPAS</sequence>
<organism evidence="1 2">
    <name type="scientific">Catenulispora subtropica</name>
    <dbReference type="NCBI Taxonomy" id="450798"/>
    <lineage>
        <taxon>Bacteria</taxon>
        <taxon>Bacillati</taxon>
        <taxon>Actinomycetota</taxon>
        <taxon>Actinomycetes</taxon>
        <taxon>Catenulisporales</taxon>
        <taxon>Catenulisporaceae</taxon>
        <taxon>Catenulispora</taxon>
    </lineage>
</organism>
<proteinExistence type="predicted"/>
<comment type="caution">
    <text evidence="1">The sequence shown here is derived from an EMBL/GenBank/DDBJ whole genome shotgun (WGS) entry which is preliminary data.</text>
</comment>
<dbReference type="EMBL" id="BAAAQM010000047">
    <property type="protein sequence ID" value="GAA1992225.1"/>
    <property type="molecule type" value="Genomic_DNA"/>
</dbReference>
<keyword evidence="2" id="KW-1185">Reference proteome</keyword>
<evidence type="ECO:0000313" key="2">
    <source>
        <dbReference type="Proteomes" id="UP001499854"/>
    </source>
</evidence>
<evidence type="ECO:0000313" key="1">
    <source>
        <dbReference type="EMBL" id="GAA1992225.1"/>
    </source>
</evidence>
<dbReference type="Pfam" id="PF14078">
    <property type="entry name" value="DUF4259"/>
    <property type="match status" value="1"/>
</dbReference>
<dbReference type="InterPro" id="IPR025355">
    <property type="entry name" value="DUF4259"/>
</dbReference>
<dbReference type="RefSeq" id="WP_344660970.1">
    <property type="nucleotide sequence ID" value="NZ_BAAAQM010000047.1"/>
</dbReference>
<reference evidence="1 2" key="1">
    <citation type="journal article" date="2019" name="Int. J. Syst. Evol. Microbiol.">
        <title>The Global Catalogue of Microorganisms (GCM) 10K type strain sequencing project: providing services to taxonomists for standard genome sequencing and annotation.</title>
        <authorList>
            <consortium name="The Broad Institute Genomics Platform"/>
            <consortium name="The Broad Institute Genome Sequencing Center for Infectious Disease"/>
            <person name="Wu L."/>
            <person name="Ma J."/>
        </authorList>
    </citation>
    <scope>NUCLEOTIDE SEQUENCE [LARGE SCALE GENOMIC DNA]</scope>
    <source>
        <strain evidence="1 2">JCM 16013</strain>
    </source>
</reference>
<name>A0ABN2STD4_9ACTN</name>
<accession>A0ABN2STD4</accession>
<dbReference type="Proteomes" id="UP001499854">
    <property type="component" value="Unassembled WGS sequence"/>
</dbReference>